<sequence length="956" mass="109680">MPEQEVVYGDSRISVEFLKWWFEGVFGYVEIRPIPNRREDEEAARMALRWRRSFQTNRLEDVEDHLRAGYQDAIMARCGWYFGVCPRYKPVKREEDGRWVGGSREDVDCCRGAWADIDDHGDEDDAQRMKHAERALEVLADLGIVPSAVVRSGGGQGKHLYFRFTKSVDASTGVQISRKLARVLGSDPAVADAARVLRIPGSLHTKSGTPILVKIESQNDDRYDPDAFEHALDEAAAAMGIDTSESIDLRTDDSRSTEAWDPVPIDFIRENLPALCPRMALYIAEPNVVTEPVWHKMASLLKSLNPDSVLFHEWSKGYNAGPDKRYRFPETERKFRSSQGKPIRCSTFHALDPLQLCQECPHFAKQTSPATVVRRAYAKAIGQTGIYGMPRSSKEEIRLDGRQVDGITFDRLPSGDPNMKRTVGTDNATQSPGEWTEVEREDDVIVRDPEVFDVLRGLDETKEVVPRDYWRTQGMRFEIAKSWMQHSGNRAVRYDEERDKWELTHWDFAKILYQDFPSYYFYSGINLYNGSYYEFRKGDEEVVKRFIGEALASRNKGWATMGTINHIFSLYKNFLEADEERNVDDAKVVDVFDADPVFPVLNGLLDVSDGHPVLRDFTPDCRVTWKINVEWWPQWAEGPRRWTPAMKQAQEDIDEFLSLYEFTPETLQALLEALGYTLARFDMREQRYFILLGPGYNGKGTFLRILEAMCGKFVQTVTLQELAENRFAAGRLARAAVNIVADASNQTLKDTETIKKLTGNDLLTAEMKYRDAFPFRPRLKLWMAANYLPPTPDTSFGFFRRPLIFPFHKQFPVMNADWEKRLHTKEALSYLFFLAVKYYLKMRLDGRRLTESPEMRRVRLDYWANNDVVQAAIQNGIFEFPTHDRDADQYVVPRALATKAIELFAEELGRKKVSTSTLFERLRSNYGNESSEKVGNFAGSGEPIRNPCGRIPVVEG</sequence>
<dbReference type="PANTHER" id="PTHR35372">
    <property type="entry name" value="ATP BINDING PROTEIN-RELATED"/>
    <property type="match status" value="1"/>
</dbReference>
<organism evidence="6 7">
    <name type="scientific">Alicyclobacillus acidocaldarius (strain Tc-4-1)</name>
    <name type="common">Bacillus acidocaldarius</name>
    <dbReference type="NCBI Taxonomy" id="1048834"/>
    <lineage>
        <taxon>Bacteria</taxon>
        <taxon>Bacillati</taxon>
        <taxon>Bacillota</taxon>
        <taxon>Bacilli</taxon>
        <taxon>Bacillales</taxon>
        <taxon>Alicyclobacillaceae</taxon>
        <taxon>Alicyclobacillus</taxon>
    </lineage>
</organism>
<dbReference type="GO" id="GO:0016787">
    <property type="term" value="F:hydrolase activity"/>
    <property type="evidence" value="ECO:0007669"/>
    <property type="project" value="UniProtKB-KW"/>
</dbReference>
<dbReference type="HOGENOM" id="CLU_289145_0_0_9"/>
<reference evidence="6 7" key="1">
    <citation type="journal article" date="2011" name="J. Bacteriol.">
        <title>Complete Genome Sequence of Alicyclobacillus acidocaldarius Strain Tc-4-1.</title>
        <authorList>
            <person name="Chen Y."/>
            <person name="He Y."/>
            <person name="Zhang B."/>
            <person name="Yang J."/>
            <person name="Li W."/>
            <person name="Dong Z."/>
            <person name="Hu S."/>
        </authorList>
    </citation>
    <scope>NUCLEOTIDE SEQUENCE [LARGE SCALE GENOMIC DNA]</scope>
    <source>
        <strain evidence="6 7">Tc-4-1</strain>
    </source>
</reference>
<feature type="compositionally biased region" description="Polar residues" evidence="4">
    <location>
        <begin position="424"/>
        <end position="433"/>
    </location>
</feature>
<dbReference type="NCBIfam" id="TIGR01613">
    <property type="entry name" value="primase_Cterm"/>
    <property type="match status" value="1"/>
</dbReference>
<dbReference type="SUPFAM" id="SSF52540">
    <property type="entry name" value="P-loop containing nucleoside triphosphate hydrolases"/>
    <property type="match status" value="1"/>
</dbReference>
<evidence type="ECO:0000256" key="2">
    <source>
        <dbReference type="ARBA" id="ARBA00022801"/>
    </source>
</evidence>
<dbReference type="eggNOG" id="COG3378">
    <property type="taxonomic scope" value="Bacteria"/>
</dbReference>
<dbReference type="Pfam" id="PF19263">
    <property type="entry name" value="DUF5906"/>
    <property type="match status" value="1"/>
</dbReference>
<dbReference type="Gene3D" id="3.40.50.300">
    <property type="entry name" value="P-loop containing nucleotide triphosphate hydrolases"/>
    <property type="match status" value="1"/>
</dbReference>
<dbReference type="PROSITE" id="PS51206">
    <property type="entry name" value="SF3_HELICASE_1"/>
    <property type="match status" value="1"/>
</dbReference>
<dbReference type="InterPro" id="IPR045455">
    <property type="entry name" value="NrS-1_pol-like_helicase"/>
</dbReference>
<dbReference type="GO" id="GO:0005524">
    <property type="term" value="F:ATP binding"/>
    <property type="evidence" value="ECO:0007669"/>
    <property type="project" value="UniProtKB-KW"/>
</dbReference>
<evidence type="ECO:0000256" key="3">
    <source>
        <dbReference type="ARBA" id="ARBA00022840"/>
    </source>
</evidence>
<gene>
    <name evidence="6" type="ordered locus">TC41_1880</name>
</gene>
<dbReference type="KEGG" id="aad:TC41_1880"/>
<feature type="domain" description="SF3 helicase" evidence="5">
    <location>
        <begin position="665"/>
        <end position="820"/>
    </location>
</feature>
<dbReference type="InterPro" id="IPR006500">
    <property type="entry name" value="Helicase_put_C_phage/plasmid"/>
</dbReference>
<dbReference type="AlphaFoldDB" id="F8IDE3"/>
<keyword evidence="2" id="KW-0378">Hydrolase</keyword>
<dbReference type="InterPro" id="IPR027417">
    <property type="entry name" value="P-loop_NTPase"/>
</dbReference>
<dbReference type="InterPro" id="IPR039459">
    <property type="entry name" value="RepB-like_DNA_primase_dom"/>
</dbReference>
<name>F8IDE3_ALIAT</name>
<keyword evidence="3" id="KW-0067">ATP-binding</keyword>
<evidence type="ECO:0000313" key="6">
    <source>
        <dbReference type="EMBL" id="AEJ43796.1"/>
    </source>
</evidence>
<dbReference type="Pfam" id="PF16793">
    <property type="entry name" value="RepB_primase"/>
    <property type="match status" value="1"/>
</dbReference>
<dbReference type="Proteomes" id="UP000000292">
    <property type="component" value="Chromosome"/>
</dbReference>
<reference evidence="7" key="2">
    <citation type="submission" date="2011-06" db="EMBL/GenBank/DDBJ databases">
        <title>The complete genome sequence of Alicyclobacillus acidocaldarius sp. Tc-4-1.</title>
        <authorList>
            <person name="Chen Y."/>
            <person name="He Y."/>
            <person name="Dong Z."/>
            <person name="Hu S."/>
        </authorList>
    </citation>
    <scope>NUCLEOTIDE SEQUENCE [LARGE SCALE GENOMIC DNA]</scope>
    <source>
        <strain evidence="7">Tc-4-1</strain>
    </source>
</reference>
<protein>
    <submittedName>
        <fullName evidence="6">Phage/plasmid primase, P4 family</fullName>
    </submittedName>
</protein>
<dbReference type="InterPro" id="IPR014015">
    <property type="entry name" value="Helicase_SF3_DNA-vir"/>
</dbReference>
<dbReference type="EMBL" id="CP002902">
    <property type="protein sequence ID" value="AEJ43796.1"/>
    <property type="molecule type" value="Genomic_DNA"/>
</dbReference>
<keyword evidence="1" id="KW-0547">Nucleotide-binding</keyword>
<evidence type="ECO:0000256" key="4">
    <source>
        <dbReference type="SAM" id="MobiDB-lite"/>
    </source>
</evidence>
<dbReference type="PANTHER" id="PTHR35372:SF2">
    <property type="entry name" value="SF3 HELICASE DOMAIN-CONTAINING PROTEIN"/>
    <property type="match status" value="1"/>
</dbReference>
<dbReference type="InterPro" id="IPR051620">
    <property type="entry name" value="ORF904-like_C"/>
</dbReference>
<dbReference type="OrthoDB" id="9763644at2"/>
<evidence type="ECO:0000256" key="1">
    <source>
        <dbReference type="ARBA" id="ARBA00022741"/>
    </source>
</evidence>
<dbReference type="RefSeq" id="WP_014464649.1">
    <property type="nucleotide sequence ID" value="NC_017167.1"/>
</dbReference>
<accession>F8IDE3</accession>
<feature type="region of interest" description="Disordered" evidence="4">
    <location>
        <begin position="411"/>
        <end position="435"/>
    </location>
</feature>
<dbReference type="Gene3D" id="3.30.70.1790">
    <property type="entry name" value="RepB DNA-primase, N-terminal domain"/>
    <property type="match status" value="1"/>
</dbReference>
<evidence type="ECO:0000259" key="5">
    <source>
        <dbReference type="PROSITE" id="PS51206"/>
    </source>
</evidence>
<proteinExistence type="predicted"/>
<evidence type="ECO:0000313" key="7">
    <source>
        <dbReference type="Proteomes" id="UP000000292"/>
    </source>
</evidence>
<dbReference type="PATRIC" id="fig|1048834.4.peg.1775"/>